<evidence type="ECO:0000313" key="2">
    <source>
        <dbReference type="Proteomes" id="UP001186974"/>
    </source>
</evidence>
<protein>
    <submittedName>
        <fullName evidence="1">Uncharacterized protein</fullName>
    </submittedName>
</protein>
<sequence length="733" mass="82680">MADDTMYSNWSQADLIRRVTELEQKLKAQNANFPTPSTEPSPEHVSLRAPSPTLRPKPKKRSKAFDPSKYSTRLIAIKFAYLGQRYNGYEHHLNNTTPLPTIEEELWRALMKTRLIMPTPRRKQSSSGSSMTGGGREDAEKEPWEADLNWEGCEYSKCGRTDKGVSAFGQVIGIRVRSNRPLLKQTLEDERVEEAITSVPDPGNAKEIDTGGLEVGLSSEDEQEAEKAFDHIKDELPYIHLLNRVLPPDIRVLAWCPSPPEGFSARFSCKERRYKYFFTNPAFLPAPGAQGFSHPAATGKEAVASKRDGWLDITAMQEAASYYVGLNDFRNFCKVDPSKQITNFERRIFHASIEEVSTLDIPSFVSAKSTRASSRSSPVMTPASSQETSPVRSFEYWSPSDTAKLVQLRRENPQLPLALLTPRFGRSEESLRQRLYHIDPSHVLVQAKDEPDYEALMEDWKKDYEVWTAEELDILRKKTSGVSWSAIAEELNGPNKPGRSVHACMTRFRRLLKGEEGAGRMKVYAFSVNGSAFLWHQVRHLVAVLFLVGQGLEKPEVVRQMLDVQKCPTRPVYEMASDAPLVLWDCVFPAEGSDSREDALDWVYVGDEAGANLLGKSDFAMKWGRMGVMEDLWQSWRSRKIDEVLAGLLVDRVAEQGKTRLDDPDALPRAQQSEKGTKLFFGGDGYKPTGQYVPLMKRRRMESVETINARYAARKGLDQQTSISRSPADVVDE</sequence>
<name>A0ACC3DD41_9PEZI</name>
<gene>
    <name evidence="1" type="ORF">LTS18_009283</name>
</gene>
<organism evidence="1 2">
    <name type="scientific">Coniosporium uncinatum</name>
    <dbReference type="NCBI Taxonomy" id="93489"/>
    <lineage>
        <taxon>Eukaryota</taxon>
        <taxon>Fungi</taxon>
        <taxon>Dikarya</taxon>
        <taxon>Ascomycota</taxon>
        <taxon>Pezizomycotina</taxon>
        <taxon>Dothideomycetes</taxon>
        <taxon>Dothideomycetes incertae sedis</taxon>
        <taxon>Coniosporium</taxon>
    </lineage>
</organism>
<comment type="caution">
    <text evidence="1">The sequence shown here is derived from an EMBL/GenBank/DDBJ whole genome shotgun (WGS) entry which is preliminary data.</text>
</comment>
<accession>A0ACC3DD41</accession>
<evidence type="ECO:0000313" key="1">
    <source>
        <dbReference type="EMBL" id="KAK3065440.1"/>
    </source>
</evidence>
<keyword evidence="2" id="KW-1185">Reference proteome</keyword>
<dbReference type="EMBL" id="JAWDJW010006336">
    <property type="protein sequence ID" value="KAK3065440.1"/>
    <property type="molecule type" value="Genomic_DNA"/>
</dbReference>
<dbReference type="Proteomes" id="UP001186974">
    <property type="component" value="Unassembled WGS sequence"/>
</dbReference>
<reference evidence="1" key="1">
    <citation type="submission" date="2024-09" db="EMBL/GenBank/DDBJ databases">
        <title>Black Yeasts Isolated from many extreme environments.</title>
        <authorList>
            <person name="Coleine C."/>
            <person name="Stajich J.E."/>
            <person name="Selbmann L."/>
        </authorList>
    </citation>
    <scope>NUCLEOTIDE SEQUENCE</scope>
    <source>
        <strain evidence="1">CCFEE 5737</strain>
    </source>
</reference>
<proteinExistence type="predicted"/>